<gene>
    <name evidence="1" type="ORF">Nkreftii_002392</name>
</gene>
<evidence type="ECO:0000313" key="1">
    <source>
        <dbReference type="EMBL" id="QPD04618.1"/>
    </source>
</evidence>
<name>A0A7S8FEZ5_9BACT</name>
<organism evidence="1 2">
    <name type="scientific">Candidatus Nitrospira kreftii</name>
    <dbReference type="NCBI Taxonomy" id="2652173"/>
    <lineage>
        <taxon>Bacteria</taxon>
        <taxon>Pseudomonadati</taxon>
        <taxon>Nitrospirota</taxon>
        <taxon>Nitrospiria</taxon>
        <taxon>Nitrospirales</taxon>
        <taxon>Nitrospiraceae</taxon>
        <taxon>Nitrospira</taxon>
    </lineage>
</organism>
<proteinExistence type="predicted"/>
<dbReference type="EMBL" id="CP047423">
    <property type="protein sequence ID" value="QPD04618.1"/>
    <property type="molecule type" value="Genomic_DNA"/>
</dbReference>
<dbReference type="KEGG" id="nkf:Nkreftii_002392"/>
<protein>
    <submittedName>
        <fullName evidence="1">Uncharacterized protein</fullName>
    </submittedName>
</protein>
<accession>A0A7S8FEZ5</accession>
<reference evidence="1 2" key="1">
    <citation type="journal article" date="2020" name="ISME J.">
        <title>Enrichment and physiological characterization of a novel comammox Nitrospira indicates ammonium inhibition of complete nitrification.</title>
        <authorList>
            <person name="Sakoula D."/>
            <person name="Koch H."/>
            <person name="Frank J."/>
            <person name="Jetten M.S.M."/>
            <person name="van Kessel M.A.H.J."/>
            <person name="Lucker S."/>
        </authorList>
    </citation>
    <scope>NUCLEOTIDE SEQUENCE [LARGE SCALE GENOMIC DNA]</scope>
    <source>
        <strain evidence="1">Comreactor17</strain>
    </source>
</reference>
<evidence type="ECO:0000313" key="2">
    <source>
        <dbReference type="Proteomes" id="UP000593737"/>
    </source>
</evidence>
<dbReference type="AlphaFoldDB" id="A0A7S8FEZ5"/>
<dbReference type="Proteomes" id="UP000593737">
    <property type="component" value="Chromosome"/>
</dbReference>
<sequence length="138" mass="15335">MEEIAGLATIIINRLQGLPIRLIPLMSLIKDTMLGYKVFITHAKQLPFTTEQRLRTFVRDHHPATIAFVQSGDGGLTMIEVATPEQAKKVAAALASSSLSTEALAIVLGDSLQGQHLAELFTELKQRELEINWTNRQW</sequence>